<dbReference type="Proteomes" id="UP000438429">
    <property type="component" value="Unassembled WGS sequence"/>
</dbReference>
<accession>A0A6A4TR32</accession>
<comment type="caution">
    <text evidence="1">The sequence shown here is derived from an EMBL/GenBank/DDBJ whole genome shotgun (WGS) entry which is preliminary data.</text>
</comment>
<protein>
    <submittedName>
        <fullName evidence="1">Uncharacterized protein</fullName>
    </submittedName>
</protein>
<reference evidence="1 2" key="1">
    <citation type="submission" date="2019-06" db="EMBL/GenBank/DDBJ databases">
        <title>Draft genomes of female and male turbot (Scophthalmus maximus).</title>
        <authorList>
            <person name="Xu H."/>
            <person name="Xu X.-W."/>
            <person name="Shao C."/>
            <person name="Chen S."/>
        </authorList>
    </citation>
    <scope>NUCLEOTIDE SEQUENCE [LARGE SCALE GENOMIC DNA]</scope>
    <source>
        <strain evidence="1">Ysfricsl-2016a</strain>
        <tissue evidence="1">Blood</tissue>
    </source>
</reference>
<evidence type="ECO:0000313" key="2">
    <source>
        <dbReference type="Proteomes" id="UP000438429"/>
    </source>
</evidence>
<name>A0A6A4TR32_SCOMX</name>
<dbReference type="AlphaFoldDB" id="A0A6A4TR32"/>
<sequence length="95" mass="11316">MFENDHSKCQNANGQNRLARLFTSVNVTKCEYSFRQFKPGLCRRRHLWHEEEEEEESQGTENNERSRYFETRSQITLQGLDLGNFPSSKNKKPYL</sequence>
<gene>
    <name evidence="1" type="ORF">F2P81_001750</name>
</gene>
<dbReference type="EMBL" id="VEVO01000002">
    <property type="protein sequence ID" value="KAF0045221.1"/>
    <property type="molecule type" value="Genomic_DNA"/>
</dbReference>
<proteinExistence type="predicted"/>
<evidence type="ECO:0000313" key="1">
    <source>
        <dbReference type="EMBL" id="KAF0045221.1"/>
    </source>
</evidence>
<organism evidence="1 2">
    <name type="scientific">Scophthalmus maximus</name>
    <name type="common">Turbot</name>
    <name type="synonym">Psetta maxima</name>
    <dbReference type="NCBI Taxonomy" id="52904"/>
    <lineage>
        <taxon>Eukaryota</taxon>
        <taxon>Metazoa</taxon>
        <taxon>Chordata</taxon>
        <taxon>Craniata</taxon>
        <taxon>Vertebrata</taxon>
        <taxon>Euteleostomi</taxon>
        <taxon>Actinopterygii</taxon>
        <taxon>Neopterygii</taxon>
        <taxon>Teleostei</taxon>
        <taxon>Neoteleostei</taxon>
        <taxon>Acanthomorphata</taxon>
        <taxon>Carangaria</taxon>
        <taxon>Pleuronectiformes</taxon>
        <taxon>Pleuronectoidei</taxon>
        <taxon>Scophthalmidae</taxon>
        <taxon>Scophthalmus</taxon>
    </lineage>
</organism>